<comment type="caution">
    <text evidence="21">The sequence shown here is derived from an EMBL/GenBank/DDBJ whole genome shotgun (WGS) entry which is preliminary data.</text>
</comment>
<evidence type="ECO:0000256" key="10">
    <source>
        <dbReference type="ARBA" id="ARBA00022832"/>
    </source>
</evidence>
<dbReference type="EC" id="1.-.-.-" evidence="18"/>
<keyword evidence="14 18" id="KW-0408">Iron</keyword>
<keyword evidence="17 18" id="KW-0275">Fatty acid biosynthesis</keyword>
<keyword evidence="11" id="KW-0862">Zinc</keyword>
<dbReference type="InterPro" id="IPR014430">
    <property type="entry name" value="Scs7"/>
</dbReference>
<comment type="pathway">
    <text evidence="2">Sphingolipid metabolism.</text>
</comment>
<dbReference type="PIRSF" id="PIRSF005149">
    <property type="entry name" value="IPC-B_HD"/>
    <property type="match status" value="1"/>
</dbReference>
<evidence type="ECO:0000256" key="17">
    <source>
        <dbReference type="ARBA" id="ARBA00023160"/>
    </source>
</evidence>
<protein>
    <recommendedName>
        <fullName evidence="18">Ceramide very long chain fatty acid hydroxylase</fullName>
        <ecNumber evidence="18">1.-.-.-</ecNumber>
    </recommendedName>
</protein>
<proteinExistence type="inferred from homology"/>
<evidence type="ECO:0000256" key="13">
    <source>
        <dbReference type="ARBA" id="ARBA00023002"/>
    </source>
</evidence>
<dbReference type="InterPro" id="IPR018506">
    <property type="entry name" value="Cyt_B5_heme-BS"/>
</dbReference>
<feature type="domain" description="Cytochrome b5 heme-binding" evidence="20">
    <location>
        <begin position="6"/>
        <end position="85"/>
    </location>
</feature>
<dbReference type="EMBL" id="JAGTJR010000008">
    <property type="protein sequence ID" value="KAH7055822.1"/>
    <property type="molecule type" value="Genomic_DNA"/>
</dbReference>
<keyword evidence="6" id="KW-0349">Heme</keyword>
<evidence type="ECO:0000256" key="5">
    <source>
        <dbReference type="ARBA" id="ARBA00022516"/>
    </source>
</evidence>
<evidence type="ECO:0000256" key="8">
    <source>
        <dbReference type="ARBA" id="ARBA00022723"/>
    </source>
</evidence>
<comment type="cofactor">
    <cofactor evidence="18">
        <name>Zn(2+)</name>
        <dbReference type="ChEBI" id="CHEBI:29105"/>
    </cofactor>
    <text evidence="18">Binds 2 Zn(2+) ions per subunit that likely form a catalytic dimetal center.</text>
</comment>
<keyword evidence="16 18" id="KW-0472">Membrane</keyword>
<evidence type="ECO:0000256" key="15">
    <source>
        <dbReference type="ARBA" id="ARBA00023098"/>
    </source>
</evidence>
<keyword evidence="15 18" id="KW-0443">Lipid metabolism</keyword>
<evidence type="ECO:0000256" key="6">
    <source>
        <dbReference type="ARBA" id="ARBA00022617"/>
    </source>
</evidence>
<dbReference type="Gene3D" id="3.10.120.10">
    <property type="entry name" value="Cytochrome b5-like heme/steroid binding domain"/>
    <property type="match status" value="1"/>
</dbReference>
<evidence type="ECO:0000256" key="9">
    <source>
        <dbReference type="ARBA" id="ARBA00022824"/>
    </source>
</evidence>
<dbReference type="PROSITE" id="PS00191">
    <property type="entry name" value="CYTOCHROME_B5_1"/>
    <property type="match status" value="1"/>
</dbReference>
<sequence length="390" mass="44609">MPGRTLPTITQAEVQAHNSAESCYVTIGTKVYDITSFVEDHPGGGDLVLEYGGKDVKDILEDEISHRHSDSAYEILDEHLIGFVANEKVLNAATNSTHPDNIVPLPPTKDGLKELNANGETKYVFEATGLSSAEDLNKETDVASDYKTHKFLDLSKPLLPQVWFGGFSKAFYLEQVHRPRHYKGGKSAPLFGNFLEPLSLTAWWVVPTVWLPPVTYGTYLASQELPFVHLALYWVLGLCIWTLVEYILHRFLFHLDEYLPDNRVGITLHFLLHGIHHYLPMDKYRLVMPPTLFLVLATPFWKLAHAVFFYNWYAATGVFCGGIFGYICYDLTHYFLHHRNLPAYYRELKKYHLEHHFADYQNGFGVTSKFWDRVFNTELTLPPPKVVKTA</sequence>
<evidence type="ECO:0000256" key="3">
    <source>
        <dbReference type="ARBA" id="ARBA00005189"/>
    </source>
</evidence>
<keyword evidence="10 18" id="KW-0276">Fatty acid metabolism</keyword>
<keyword evidence="5 18" id="KW-0444">Lipid biosynthesis</keyword>
<keyword evidence="8 18" id="KW-0479">Metal-binding</keyword>
<accession>A0ABQ8GH73</accession>
<evidence type="ECO:0000259" key="20">
    <source>
        <dbReference type="PROSITE" id="PS50255"/>
    </source>
</evidence>
<evidence type="ECO:0000256" key="16">
    <source>
        <dbReference type="ARBA" id="ARBA00023136"/>
    </source>
</evidence>
<dbReference type="InterPro" id="IPR001199">
    <property type="entry name" value="Cyt_B5-like_heme/steroid-bd"/>
</dbReference>
<dbReference type="PANTHER" id="PTHR12863:SF1">
    <property type="entry name" value="FATTY ACID 2-HYDROXYLASE"/>
    <property type="match status" value="1"/>
</dbReference>
<evidence type="ECO:0000256" key="4">
    <source>
        <dbReference type="ARBA" id="ARBA00005747"/>
    </source>
</evidence>
<dbReference type="Pfam" id="PF04116">
    <property type="entry name" value="FA_hydroxylase"/>
    <property type="match status" value="1"/>
</dbReference>
<feature type="transmembrane region" description="Helical" evidence="19">
    <location>
        <begin position="310"/>
        <end position="329"/>
    </location>
</feature>
<comment type="pathway">
    <text evidence="3">Lipid metabolism.</text>
</comment>
<dbReference type="Pfam" id="PF00173">
    <property type="entry name" value="Cyt-b5"/>
    <property type="match status" value="1"/>
</dbReference>
<comment type="subcellular location">
    <subcellularLocation>
        <location evidence="1">Endoplasmic reticulum membrane</location>
        <topology evidence="1">Multi-pass membrane protein</topology>
    </subcellularLocation>
</comment>
<dbReference type="SMART" id="SM01117">
    <property type="entry name" value="Cyt-b5"/>
    <property type="match status" value="1"/>
</dbReference>
<organism evidence="21 22">
    <name type="scientific">Macrophomina phaseolina</name>
    <dbReference type="NCBI Taxonomy" id="35725"/>
    <lineage>
        <taxon>Eukaryota</taxon>
        <taxon>Fungi</taxon>
        <taxon>Dikarya</taxon>
        <taxon>Ascomycota</taxon>
        <taxon>Pezizomycotina</taxon>
        <taxon>Dothideomycetes</taxon>
        <taxon>Dothideomycetes incertae sedis</taxon>
        <taxon>Botryosphaeriales</taxon>
        <taxon>Botryosphaeriaceae</taxon>
        <taxon>Macrophomina</taxon>
    </lineage>
</organism>
<evidence type="ECO:0000256" key="7">
    <source>
        <dbReference type="ARBA" id="ARBA00022692"/>
    </source>
</evidence>
<keyword evidence="12 19" id="KW-1133">Transmembrane helix</keyword>
<evidence type="ECO:0000256" key="11">
    <source>
        <dbReference type="ARBA" id="ARBA00022833"/>
    </source>
</evidence>
<evidence type="ECO:0000256" key="12">
    <source>
        <dbReference type="ARBA" id="ARBA00022989"/>
    </source>
</evidence>
<reference evidence="21 22" key="1">
    <citation type="journal article" date="2021" name="Nat. Commun.">
        <title>Genetic determinants of endophytism in the Arabidopsis root mycobiome.</title>
        <authorList>
            <person name="Mesny F."/>
            <person name="Miyauchi S."/>
            <person name="Thiergart T."/>
            <person name="Pickel B."/>
            <person name="Atanasova L."/>
            <person name="Karlsson M."/>
            <person name="Huettel B."/>
            <person name="Barry K.W."/>
            <person name="Haridas S."/>
            <person name="Chen C."/>
            <person name="Bauer D."/>
            <person name="Andreopoulos W."/>
            <person name="Pangilinan J."/>
            <person name="LaButti K."/>
            <person name="Riley R."/>
            <person name="Lipzen A."/>
            <person name="Clum A."/>
            <person name="Drula E."/>
            <person name="Henrissat B."/>
            <person name="Kohler A."/>
            <person name="Grigoriev I.V."/>
            <person name="Martin F.M."/>
            <person name="Hacquard S."/>
        </authorList>
    </citation>
    <scope>NUCLEOTIDE SEQUENCE [LARGE SCALE GENOMIC DNA]</scope>
    <source>
        <strain evidence="21 22">MPI-SDFR-AT-0080</strain>
    </source>
</reference>
<dbReference type="SUPFAM" id="SSF55856">
    <property type="entry name" value="Cytochrome b5-like heme/steroid binding domain"/>
    <property type="match status" value="1"/>
</dbReference>
<name>A0ABQ8GH73_9PEZI</name>
<comment type="similarity">
    <text evidence="4 18">Belongs to the sterol desaturase family. SCS7 subfamily.</text>
</comment>
<evidence type="ECO:0000256" key="1">
    <source>
        <dbReference type="ARBA" id="ARBA00004477"/>
    </source>
</evidence>
<gene>
    <name evidence="21" type="ORF">B0J12DRAFT_655777</name>
</gene>
<keyword evidence="9 18" id="KW-0256">Endoplasmic reticulum</keyword>
<keyword evidence="13 18" id="KW-0560">Oxidoreductase</keyword>
<evidence type="ECO:0000256" key="14">
    <source>
        <dbReference type="ARBA" id="ARBA00023004"/>
    </source>
</evidence>
<evidence type="ECO:0000256" key="19">
    <source>
        <dbReference type="SAM" id="Phobius"/>
    </source>
</evidence>
<keyword evidence="22" id="KW-1185">Reference proteome</keyword>
<dbReference type="InterPro" id="IPR006694">
    <property type="entry name" value="Fatty_acid_hydroxylase"/>
</dbReference>
<evidence type="ECO:0000256" key="2">
    <source>
        <dbReference type="ARBA" id="ARBA00004991"/>
    </source>
</evidence>
<dbReference type="PROSITE" id="PS50255">
    <property type="entry name" value="CYTOCHROME_B5_2"/>
    <property type="match status" value="1"/>
</dbReference>
<dbReference type="PANTHER" id="PTHR12863">
    <property type="entry name" value="FATTY ACID HYDROXYLASE"/>
    <property type="match status" value="1"/>
</dbReference>
<feature type="transmembrane region" description="Helical" evidence="19">
    <location>
        <begin position="226"/>
        <end position="248"/>
    </location>
</feature>
<dbReference type="InterPro" id="IPR036400">
    <property type="entry name" value="Cyt_B5-like_heme/steroid_sf"/>
</dbReference>
<dbReference type="PRINTS" id="PR00363">
    <property type="entry name" value="CYTOCHROMEB5"/>
</dbReference>
<evidence type="ECO:0000313" key="21">
    <source>
        <dbReference type="EMBL" id="KAH7055822.1"/>
    </source>
</evidence>
<evidence type="ECO:0000313" key="22">
    <source>
        <dbReference type="Proteomes" id="UP000774617"/>
    </source>
</evidence>
<dbReference type="Proteomes" id="UP000774617">
    <property type="component" value="Unassembled WGS sequence"/>
</dbReference>
<evidence type="ECO:0000256" key="18">
    <source>
        <dbReference type="PIRNR" id="PIRNR005149"/>
    </source>
</evidence>
<keyword evidence="7 19" id="KW-0812">Transmembrane</keyword>
<comment type="function">
    <text evidence="18">Ceramide hydroxylase involved in the hydroxylation of sphingolipid-associated very long chain fatty acids. Postulated to hydroxylate the very long chain fatty acid of dihydroceramides and phytoceramides at C-2.</text>
</comment>